<dbReference type="RefSeq" id="WP_150042261.1">
    <property type="nucleotide sequence ID" value="NZ_OW485601.1"/>
</dbReference>
<name>A0A5M6ITA2_9PROT</name>
<dbReference type="GO" id="GO:0046872">
    <property type="term" value="F:metal ion binding"/>
    <property type="evidence" value="ECO:0007669"/>
    <property type="project" value="UniProtKB-KW"/>
</dbReference>
<dbReference type="PANTHER" id="PTHR10543">
    <property type="entry name" value="BETA-CAROTENE DIOXYGENASE"/>
    <property type="match status" value="1"/>
</dbReference>
<dbReference type="Proteomes" id="UP000325255">
    <property type="component" value="Unassembled WGS sequence"/>
</dbReference>
<keyword evidence="4 5" id="KW-0408">Iron</keyword>
<feature type="binding site" evidence="5">
    <location>
        <position position="202"/>
    </location>
    <ligand>
        <name>Fe cation</name>
        <dbReference type="ChEBI" id="CHEBI:24875"/>
        <note>catalytic</note>
    </ligand>
</feature>
<dbReference type="AlphaFoldDB" id="A0A5M6ITA2"/>
<keyword evidence="3 6" id="KW-0560">Oxidoreductase</keyword>
<feature type="region of interest" description="Disordered" evidence="7">
    <location>
        <begin position="1"/>
        <end position="26"/>
    </location>
</feature>
<keyword evidence="9" id="KW-1185">Reference proteome</keyword>
<evidence type="ECO:0000313" key="9">
    <source>
        <dbReference type="Proteomes" id="UP000325255"/>
    </source>
</evidence>
<evidence type="ECO:0000256" key="1">
    <source>
        <dbReference type="ARBA" id="ARBA00006787"/>
    </source>
</evidence>
<dbReference type="InterPro" id="IPR004294">
    <property type="entry name" value="Carotenoid_Oase"/>
</dbReference>
<evidence type="ECO:0000256" key="2">
    <source>
        <dbReference type="ARBA" id="ARBA00022723"/>
    </source>
</evidence>
<dbReference type="Pfam" id="PF03055">
    <property type="entry name" value="RPE65"/>
    <property type="match status" value="1"/>
</dbReference>
<feature type="binding site" evidence="5">
    <location>
        <position position="484"/>
    </location>
    <ligand>
        <name>Fe cation</name>
        <dbReference type="ChEBI" id="CHEBI:24875"/>
        <note>catalytic</note>
    </ligand>
</feature>
<dbReference type="EC" id="1.13.11.-" evidence="6"/>
<feature type="binding site" evidence="5">
    <location>
        <position position="250"/>
    </location>
    <ligand>
        <name>Fe cation</name>
        <dbReference type="ChEBI" id="CHEBI:24875"/>
        <note>catalytic</note>
    </ligand>
</feature>
<evidence type="ECO:0000256" key="3">
    <source>
        <dbReference type="ARBA" id="ARBA00023002"/>
    </source>
</evidence>
<protein>
    <recommendedName>
        <fullName evidence="6">Dioxygenase</fullName>
        <ecNumber evidence="6">1.13.11.-</ecNumber>
    </recommendedName>
</protein>
<comment type="cofactor">
    <cofactor evidence="5 6">
        <name>Fe(2+)</name>
        <dbReference type="ChEBI" id="CHEBI:29033"/>
    </cofactor>
    <text evidence="5 6">Binds 1 Fe(2+) ion per subunit.</text>
</comment>
<dbReference type="GO" id="GO:0010436">
    <property type="term" value="F:carotenoid dioxygenase activity"/>
    <property type="evidence" value="ECO:0007669"/>
    <property type="project" value="TreeGrafter"/>
</dbReference>
<dbReference type="OrthoDB" id="6636843at2"/>
<proteinExistence type="inferred from homology"/>
<evidence type="ECO:0000256" key="7">
    <source>
        <dbReference type="SAM" id="MobiDB-lite"/>
    </source>
</evidence>
<evidence type="ECO:0000256" key="5">
    <source>
        <dbReference type="PIRSR" id="PIRSR604294-1"/>
    </source>
</evidence>
<evidence type="ECO:0000256" key="4">
    <source>
        <dbReference type="ARBA" id="ARBA00023004"/>
    </source>
</evidence>
<evidence type="ECO:0000313" key="8">
    <source>
        <dbReference type="EMBL" id="KAA5610675.1"/>
    </source>
</evidence>
<sequence length="489" mass="52457">MQTRRHAVPLRGPQTDGAGGRPAHHLPVNDLAASPAADNPFLQGAYAPVGDECDLSDLPVRGALPEGLQGSFLRNGPNVAFPPLSYSYPFDGDGMVHALSFRGGRVAYRNRFVETRGLRAERRAGRALYGSVLAPVLPEPALIGPDGDPGPIKNTANTNVIHHAGRTLALWEGGLPTELGPQLETIGLYDFDGQITDAFTAHPKPDPASGELVAFRYRLRPPFLVGFVIDAEGRVARRIELEAPVPVMLHDFAATATHMVFFLCPVVLDPEAVAKGGSMLSWQPERGTRIAVVPRDGAGPVRWFETEPFFVFHFLNAFDAGGRIVVDYVQYAGFGPAVAAAAPPCLWRAELDPGTGRVERRPLSDRRAEFPRVDPAVLGRPNRHGWSTGNGATPGHAASFGALIHYDLGSGATELHDFGPGQAVGEPVFIPRPGGKGEADGWIGAWVYDQGSDTSRFVLLEALAIGRPPVAEVMLPRRVPHGFHGNWVA</sequence>
<keyword evidence="6" id="KW-0223">Dioxygenase</keyword>
<reference evidence="8 9" key="1">
    <citation type="submission" date="2019-09" db="EMBL/GenBank/DDBJ databases">
        <title>Genome sequence of Rhodovastum atsumiense, a diverse member of the Acetobacteraceae family of non-sulfur purple photosynthetic bacteria.</title>
        <authorList>
            <person name="Meyer T."/>
            <person name="Kyndt J."/>
        </authorList>
    </citation>
    <scope>NUCLEOTIDE SEQUENCE [LARGE SCALE GENOMIC DNA]</scope>
    <source>
        <strain evidence="8 9">DSM 21279</strain>
    </source>
</reference>
<comment type="similarity">
    <text evidence="1 6">Belongs to the carotenoid oxygenase family.</text>
</comment>
<organism evidence="8 9">
    <name type="scientific">Rhodovastum atsumiense</name>
    <dbReference type="NCBI Taxonomy" id="504468"/>
    <lineage>
        <taxon>Bacteria</taxon>
        <taxon>Pseudomonadati</taxon>
        <taxon>Pseudomonadota</taxon>
        <taxon>Alphaproteobacteria</taxon>
        <taxon>Acetobacterales</taxon>
        <taxon>Acetobacteraceae</taxon>
        <taxon>Rhodovastum</taxon>
    </lineage>
</organism>
<dbReference type="PANTHER" id="PTHR10543:SF89">
    <property type="entry name" value="CAROTENOID 9,10(9',10')-CLEAVAGE DIOXYGENASE 1"/>
    <property type="match status" value="1"/>
</dbReference>
<dbReference type="GO" id="GO:0016121">
    <property type="term" value="P:carotene catabolic process"/>
    <property type="evidence" value="ECO:0007669"/>
    <property type="project" value="TreeGrafter"/>
</dbReference>
<gene>
    <name evidence="8" type="ORF">F1189_18035</name>
</gene>
<dbReference type="EMBL" id="VWPK01000029">
    <property type="protein sequence ID" value="KAA5610675.1"/>
    <property type="molecule type" value="Genomic_DNA"/>
</dbReference>
<keyword evidence="2 5" id="KW-0479">Metal-binding</keyword>
<feature type="binding site" evidence="5">
    <location>
        <position position="313"/>
    </location>
    <ligand>
        <name>Fe cation</name>
        <dbReference type="ChEBI" id="CHEBI:24875"/>
        <note>catalytic</note>
    </ligand>
</feature>
<evidence type="ECO:0000256" key="6">
    <source>
        <dbReference type="RuleBase" id="RU364048"/>
    </source>
</evidence>
<accession>A0A5M6ITA2</accession>
<comment type="caution">
    <text evidence="8">The sequence shown here is derived from an EMBL/GenBank/DDBJ whole genome shotgun (WGS) entry which is preliminary data.</text>
</comment>